<dbReference type="PROSITE" id="PS51257">
    <property type="entry name" value="PROKAR_LIPOPROTEIN"/>
    <property type="match status" value="1"/>
</dbReference>
<organism evidence="2 3">
    <name type="scientific">Halocaridina rubra</name>
    <name type="common">Hawaiian red shrimp</name>
    <dbReference type="NCBI Taxonomy" id="373956"/>
    <lineage>
        <taxon>Eukaryota</taxon>
        <taxon>Metazoa</taxon>
        <taxon>Ecdysozoa</taxon>
        <taxon>Arthropoda</taxon>
        <taxon>Crustacea</taxon>
        <taxon>Multicrustacea</taxon>
        <taxon>Malacostraca</taxon>
        <taxon>Eumalacostraca</taxon>
        <taxon>Eucarida</taxon>
        <taxon>Decapoda</taxon>
        <taxon>Pleocyemata</taxon>
        <taxon>Caridea</taxon>
        <taxon>Atyoidea</taxon>
        <taxon>Atyidae</taxon>
        <taxon>Halocaridina</taxon>
    </lineage>
</organism>
<dbReference type="EMBL" id="JAXCGZ010016987">
    <property type="protein sequence ID" value="KAK7069285.1"/>
    <property type="molecule type" value="Genomic_DNA"/>
</dbReference>
<dbReference type="AlphaFoldDB" id="A0AAN8WNC8"/>
<feature type="non-terminal residue" evidence="2">
    <location>
        <position position="363"/>
    </location>
</feature>
<evidence type="ECO:0000256" key="1">
    <source>
        <dbReference type="SAM" id="SignalP"/>
    </source>
</evidence>
<evidence type="ECO:0000313" key="3">
    <source>
        <dbReference type="Proteomes" id="UP001381693"/>
    </source>
</evidence>
<reference evidence="2 3" key="1">
    <citation type="submission" date="2023-11" db="EMBL/GenBank/DDBJ databases">
        <title>Halocaridina rubra genome assembly.</title>
        <authorList>
            <person name="Smith C."/>
        </authorList>
    </citation>
    <scope>NUCLEOTIDE SEQUENCE [LARGE SCALE GENOMIC DNA]</scope>
    <source>
        <strain evidence="2">EP-1</strain>
        <tissue evidence="2">Whole</tissue>
    </source>
</reference>
<protein>
    <submittedName>
        <fullName evidence="2">Uncharacterized protein</fullName>
    </submittedName>
</protein>
<gene>
    <name evidence="2" type="ORF">SK128_003155</name>
</gene>
<accession>A0AAN8WNC8</accession>
<name>A0AAN8WNC8_HALRR</name>
<dbReference type="Proteomes" id="UP001381693">
    <property type="component" value="Unassembled WGS sequence"/>
</dbReference>
<feature type="chain" id="PRO_5042900040" evidence="1">
    <location>
        <begin position="19"/>
        <end position="363"/>
    </location>
</feature>
<proteinExistence type="predicted"/>
<feature type="signal peptide" evidence="1">
    <location>
        <begin position="1"/>
        <end position="18"/>
    </location>
</feature>
<keyword evidence="1" id="KW-0732">Signal</keyword>
<sequence length="363" mass="40316">MKFLAMLGISLLLAFGSCDILVSSDLHKDFQDTNQWPIEGTSPPFHVYSGTDQVINTHTHTHIPRLFPLKVGNGVADIKEDTLLEKLRQKKQYYLSKLDALSASCKNNPKVFAHNVSSDSFQDPRIALLAKIISLKLAEIADISMEDLNMRLQNLGLLITTRMPAKILPLEEKIADLESKVQTLATKKTFTKIISKLKNFLSMKYDEITNILNTIFLKSHIITRSHQVNQLTDAVLLNISQMKHCEISRLFHEASERSYALKNEVASTKVKLFASLPSKDSASPTELVVLLHQLTEAARKNGAEILKLISAASAGIKPQTSKKLNSLRYALEATGLDPETSSFQLVKAPASITRVHSQNSSQT</sequence>
<comment type="caution">
    <text evidence="2">The sequence shown here is derived from an EMBL/GenBank/DDBJ whole genome shotgun (WGS) entry which is preliminary data.</text>
</comment>
<evidence type="ECO:0000313" key="2">
    <source>
        <dbReference type="EMBL" id="KAK7069285.1"/>
    </source>
</evidence>
<keyword evidence="3" id="KW-1185">Reference proteome</keyword>